<evidence type="ECO:0000256" key="1">
    <source>
        <dbReference type="ARBA" id="ARBA00022801"/>
    </source>
</evidence>
<sequence length="219" mass="24090">MQVTRILAIRHGETPWNVDTRIQGQLDIGLNDTGKWQAQRVGHALREEGIAAIYSSDLVRAFETAQAIAQSHTRATQLSVVGHTGLRERHFGHLQGQTWAEIESGWPGDAKLWRGRDPHWSPLGGESLTAVRERIASCVAELACQHLGEQIVLVAHGGVMDALYRLATNQPVEAPRTWHLGNAAVNRLLWTPQGLSLVGWGDVSHFDNAHGSPRDETTT</sequence>
<accession>A0A315EPB7</accession>
<dbReference type="CDD" id="cd07067">
    <property type="entry name" value="HP_PGM_like"/>
    <property type="match status" value="1"/>
</dbReference>
<dbReference type="Pfam" id="PF00300">
    <property type="entry name" value="His_Phos_1"/>
    <property type="match status" value="1"/>
</dbReference>
<dbReference type="EMBL" id="NESP01000001">
    <property type="protein sequence ID" value="PUE59059.1"/>
    <property type="molecule type" value="Genomic_DNA"/>
</dbReference>
<dbReference type="GO" id="GO:0005829">
    <property type="term" value="C:cytosol"/>
    <property type="evidence" value="ECO:0007669"/>
    <property type="project" value="TreeGrafter"/>
</dbReference>
<evidence type="ECO:0000256" key="3">
    <source>
        <dbReference type="PIRSR" id="PIRSR613078-2"/>
    </source>
</evidence>
<name>A0A315EPB7_9BURK</name>
<dbReference type="Gene3D" id="3.40.50.1240">
    <property type="entry name" value="Phosphoglycerate mutase-like"/>
    <property type="match status" value="1"/>
</dbReference>
<reference evidence="4 5" key="1">
    <citation type="submission" date="2017-04" db="EMBL/GenBank/DDBJ databases">
        <title>Unexpected and diverse lifestyles within the genus Limnohabitans.</title>
        <authorList>
            <person name="Kasalicky V."/>
            <person name="Mehrshad M."/>
            <person name="Andrei S.-A."/>
            <person name="Salcher M."/>
            <person name="Kratochvilova H."/>
            <person name="Simek K."/>
            <person name="Ghai R."/>
        </authorList>
    </citation>
    <scope>NUCLEOTIDE SEQUENCE [LARGE SCALE GENOMIC DNA]</scope>
    <source>
        <strain evidence="4 5">MWH-C5</strain>
    </source>
</reference>
<dbReference type="GO" id="GO:0043456">
    <property type="term" value="P:regulation of pentose-phosphate shunt"/>
    <property type="evidence" value="ECO:0007669"/>
    <property type="project" value="TreeGrafter"/>
</dbReference>
<gene>
    <name evidence="4" type="ORF">B9Z44_05325</name>
</gene>
<feature type="binding site" evidence="3">
    <location>
        <position position="60"/>
    </location>
    <ligand>
        <name>substrate</name>
    </ligand>
</feature>
<feature type="binding site" evidence="3">
    <location>
        <begin position="10"/>
        <end position="17"/>
    </location>
    <ligand>
        <name>substrate</name>
    </ligand>
</feature>
<proteinExistence type="predicted"/>
<dbReference type="GO" id="GO:0045820">
    <property type="term" value="P:negative regulation of glycolytic process"/>
    <property type="evidence" value="ECO:0007669"/>
    <property type="project" value="TreeGrafter"/>
</dbReference>
<feature type="active site" description="Proton donor/acceptor" evidence="2">
    <location>
        <position position="88"/>
    </location>
</feature>
<evidence type="ECO:0000313" key="5">
    <source>
        <dbReference type="Proteomes" id="UP000251341"/>
    </source>
</evidence>
<organism evidence="4 5">
    <name type="scientific">Limnohabitans curvus</name>
    <dbReference type="NCBI Taxonomy" id="323423"/>
    <lineage>
        <taxon>Bacteria</taxon>
        <taxon>Pseudomonadati</taxon>
        <taxon>Pseudomonadota</taxon>
        <taxon>Betaproteobacteria</taxon>
        <taxon>Burkholderiales</taxon>
        <taxon>Comamonadaceae</taxon>
        <taxon>Limnohabitans</taxon>
    </lineage>
</organism>
<dbReference type="GO" id="GO:0004331">
    <property type="term" value="F:fructose-2,6-bisphosphate 2-phosphatase activity"/>
    <property type="evidence" value="ECO:0007669"/>
    <property type="project" value="TreeGrafter"/>
</dbReference>
<evidence type="ECO:0000256" key="2">
    <source>
        <dbReference type="PIRSR" id="PIRSR613078-1"/>
    </source>
</evidence>
<dbReference type="Proteomes" id="UP000251341">
    <property type="component" value="Unassembled WGS sequence"/>
</dbReference>
<dbReference type="InterPro" id="IPR029033">
    <property type="entry name" value="His_PPase_superfam"/>
</dbReference>
<dbReference type="RefSeq" id="WP_108401874.1">
    <property type="nucleotide sequence ID" value="NZ_NESP01000001.1"/>
</dbReference>
<dbReference type="SUPFAM" id="SSF53254">
    <property type="entry name" value="Phosphoglycerate mutase-like"/>
    <property type="match status" value="1"/>
</dbReference>
<keyword evidence="1" id="KW-0378">Hydrolase</keyword>
<comment type="caution">
    <text evidence="4">The sequence shown here is derived from an EMBL/GenBank/DDBJ whole genome shotgun (WGS) entry which is preliminary data.</text>
</comment>
<keyword evidence="5" id="KW-1185">Reference proteome</keyword>
<dbReference type="PANTHER" id="PTHR46517">
    <property type="entry name" value="FRUCTOSE-2,6-BISPHOSPHATASE TIGAR"/>
    <property type="match status" value="1"/>
</dbReference>
<dbReference type="PANTHER" id="PTHR46517:SF1">
    <property type="entry name" value="FRUCTOSE-2,6-BISPHOSPHATASE TIGAR"/>
    <property type="match status" value="1"/>
</dbReference>
<dbReference type="SMART" id="SM00855">
    <property type="entry name" value="PGAM"/>
    <property type="match status" value="1"/>
</dbReference>
<protein>
    <submittedName>
        <fullName evidence="4">Histidine phosphatase family protein</fullName>
    </submittedName>
</protein>
<dbReference type="InterPro" id="IPR013078">
    <property type="entry name" value="His_Pase_superF_clade-1"/>
</dbReference>
<dbReference type="InterPro" id="IPR051695">
    <property type="entry name" value="Phosphoglycerate_Mutase"/>
</dbReference>
<evidence type="ECO:0000313" key="4">
    <source>
        <dbReference type="EMBL" id="PUE59059.1"/>
    </source>
</evidence>
<dbReference type="AlphaFoldDB" id="A0A315EPB7"/>
<feature type="active site" description="Tele-phosphohistidine intermediate" evidence="2">
    <location>
        <position position="11"/>
    </location>
</feature>